<name>A0A1F6EUU6_9BACT</name>
<reference evidence="1 2" key="1">
    <citation type="journal article" date="2016" name="Nat. Commun.">
        <title>Thousands of microbial genomes shed light on interconnected biogeochemical processes in an aquifer system.</title>
        <authorList>
            <person name="Anantharaman K."/>
            <person name="Brown C.T."/>
            <person name="Hug L.A."/>
            <person name="Sharon I."/>
            <person name="Castelle C.J."/>
            <person name="Probst A.J."/>
            <person name="Thomas B.C."/>
            <person name="Singh A."/>
            <person name="Wilkins M.J."/>
            <person name="Karaoz U."/>
            <person name="Brodie E.L."/>
            <person name="Williams K.H."/>
            <person name="Hubbard S.S."/>
            <person name="Banfield J.F."/>
        </authorList>
    </citation>
    <scope>NUCLEOTIDE SEQUENCE [LARGE SCALE GENOMIC DNA]</scope>
</reference>
<accession>A0A1F6EUU6</accession>
<evidence type="ECO:0000313" key="2">
    <source>
        <dbReference type="Proteomes" id="UP000177215"/>
    </source>
</evidence>
<protein>
    <submittedName>
        <fullName evidence="1">Uncharacterized protein</fullName>
    </submittedName>
</protein>
<evidence type="ECO:0000313" key="1">
    <source>
        <dbReference type="EMBL" id="OGG77395.1"/>
    </source>
</evidence>
<comment type="caution">
    <text evidence="1">The sequence shown here is derived from an EMBL/GenBank/DDBJ whole genome shotgun (WGS) entry which is preliminary data.</text>
</comment>
<sequence>MAKDDLTIIDSENLRGIVGPASSITEEMLEDMADIVRYADPRVRSRIERKFRANKLSDGRALRKKLGA</sequence>
<proteinExistence type="predicted"/>
<gene>
    <name evidence="1" type="ORF">A3B35_01260</name>
</gene>
<organism evidence="1 2">
    <name type="scientific">Candidatus Kaiserbacteria bacterium RIFCSPLOWO2_01_FULL_54_24</name>
    <dbReference type="NCBI Taxonomy" id="1798515"/>
    <lineage>
        <taxon>Bacteria</taxon>
        <taxon>Candidatus Kaiseribacteriota</taxon>
    </lineage>
</organism>
<dbReference type="EMBL" id="MFMC01000018">
    <property type="protein sequence ID" value="OGG77395.1"/>
    <property type="molecule type" value="Genomic_DNA"/>
</dbReference>
<dbReference type="AlphaFoldDB" id="A0A1F6EUU6"/>
<dbReference type="Proteomes" id="UP000177215">
    <property type="component" value="Unassembled WGS sequence"/>
</dbReference>